<dbReference type="AlphaFoldDB" id="A0A914AXG3"/>
<evidence type="ECO:0000256" key="14">
    <source>
        <dbReference type="ARBA" id="ARBA00038540"/>
    </source>
</evidence>
<dbReference type="SUPFAM" id="SSF161084">
    <property type="entry name" value="MAPEG domain-like"/>
    <property type="match status" value="1"/>
</dbReference>
<dbReference type="GO" id="GO:0005741">
    <property type="term" value="C:mitochondrial outer membrane"/>
    <property type="evidence" value="ECO:0007669"/>
    <property type="project" value="UniProtKB-SubCell"/>
</dbReference>
<evidence type="ECO:0000256" key="17">
    <source>
        <dbReference type="SAM" id="Phobius"/>
    </source>
</evidence>
<evidence type="ECO:0000256" key="12">
    <source>
        <dbReference type="ARBA" id="ARBA00023128"/>
    </source>
</evidence>
<accession>A0A914AXG3</accession>
<keyword evidence="6" id="KW-0808">Transferase</keyword>
<dbReference type="EnsemblMetazoa" id="XM_038212459.1">
    <property type="protein sequence ID" value="XP_038068387.1"/>
    <property type="gene ID" value="LOC119737838"/>
</dbReference>
<evidence type="ECO:0000256" key="5">
    <source>
        <dbReference type="ARBA" id="ARBA00012452"/>
    </source>
</evidence>
<evidence type="ECO:0000256" key="6">
    <source>
        <dbReference type="ARBA" id="ARBA00022679"/>
    </source>
</evidence>
<dbReference type="OrthoDB" id="193139at2759"/>
<comment type="subunit">
    <text evidence="14">Homotrimer; The trimer binds only one molecule of glutathione.</text>
</comment>
<sequence length="151" mass="17391">MAANTILLSFIDKPVFRLYATYAAVVTLKMMFLSAWTVRYRLSRKVFMNLEDAEGKKERVREDEDIERIRRCHRNDLENIVPFLVLGLLYVLTGPSVYAAAWHFRAFVASRFAHTLVYLMHVPQPTRFLACLVGYGVNVSFAVQVIMNGQL</sequence>
<dbReference type="InterPro" id="IPR001129">
    <property type="entry name" value="Membr-assoc_MAPEG"/>
</dbReference>
<keyword evidence="12" id="KW-0496">Mitochondrion</keyword>
<dbReference type="RefSeq" id="XP_038068387.1">
    <property type="nucleotide sequence ID" value="XM_038212459.1"/>
</dbReference>
<evidence type="ECO:0000256" key="7">
    <source>
        <dbReference type="ARBA" id="ARBA00022692"/>
    </source>
</evidence>
<evidence type="ECO:0000256" key="4">
    <source>
        <dbReference type="ARBA" id="ARBA00010459"/>
    </source>
</evidence>
<dbReference type="GO" id="GO:0005789">
    <property type="term" value="C:endoplasmic reticulum membrane"/>
    <property type="evidence" value="ECO:0007669"/>
    <property type="project" value="UniProtKB-SubCell"/>
</dbReference>
<keyword evidence="19" id="KW-1185">Reference proteome</keyword>
<keyword evidence="11" id="KW-0007">Acetylation</keyword>
<protein>
    <recommendedName>
        <fullName evidence="15">Microsomal glutathione S-transferase 1</fullName>
        <ecNumber evidence="5">2.5.1.18</ecNumber>
    </recommendedName>
</protein>
<evidence type="ECO:0000256" key="15">
    <source>
        <dbReference type="ARBA" id="ARBA00039397"/>
    </source>
</evidence>
<dbReference type="InterPro" id="IPR040162">
    <property type="entry name" value="MGST1-like"/>
</dbReference>
<evidence type="ECO:0000256" key="16">
    <source>
        <dbReference type="ARBA" id="ARBA00049385"/>
    </source>
</evidence>
<keyword evidence="13 17" id="KW-0472">Membrane</keyword>
<evidence type="ECO:0000313" key="18">
    <source>
        <dbReference type="EnsemblMetazoa" id="XP_038068387.1"/>
    </source>
</evidence>
<feature type="transmembrane region" description="Helical" evidence="17">
    <location>
        <begin position="128"/>
        <end position="147"/>
    </location>
</feature>
<evidence type="ECO:0000256" key="11">
    <source>
        <dbReference type="ARBA" id="ARBA00022990"/>
    </source>
</evidence>
<evidence type="ECO:0000256" key="9">
    <source>
        <dbReference type="ARBA" id="ARBA00022824"/>
    </source>
</evidence>
<keyword evidence="10 17" id="KW-1133">Transmembrane helix</keyword>
<comment type="similarity">
    <text evidence="4">Belongs to the MAPEG family.</text>
</comment>
<name>A0A914AXG3_PATMI</name>
<keyword evidence="9" id="KW-0256">Endoplasmic reticulum</keyword>
<keyword evidence="8" id="KW-1000">Mitochondrion outer membrane</keyword>
<feature type="transmembrane region" description="Helical" evidence="17">
    <location>
        <begin position="20"/>
        <end position="38"/>
    </location>
</feature>
<evidence type="ECO:0000256" key="3">
    <source>
        <dbReference type="ARBA" id="ARBA00004477"/>
    </source>
</evidence>
<comment type="catalytic activity">
    <reaction evidence="16">
        <text>RX + glutathione = an S-substituted glutathione + a halide anion + H(+)</text>
        <dbReference type="Rhea" id="RHEA:16437"/>
        <dbReference type="ChEBI" id="CHEBI:15378"/>
        <dbReference type="ChEBI" id="CHEBI:16042"/>
        <dbReference type="ChEBI" id="CHEBI:17792"/>
        <dbReference type="ChEBI" id="CHEBI:57925"/>
        <dbReference type="ChEBI" id="CHEBI:90779"/>
        <dbReference type="EC" id="2.5.1.18"/>
    </reaction>
    <physiologicalReaction direction="left-to-right" evidence="16">
        <dbReference type="Rhea" id="RHEA:16438"/>
    </physiologicalReaction>
</comment>
<dbReference type="Proteomes" id="UP000887568">
    <property type="component" value="Unplaced"/>
</dbReference>
<reference evidence="18" key="1">
    <citation type="submission" date="2022-11" db="UniProtKB">
        <authorList>
            <consortium name="EnsemblMetazoa"/>
        </authorList>
    </citation>
    <scope>IDENTIFICATION</scope>
</reference>
<keyword evidence="7 17" id="KW-0812">Transmembrane</keyword>
<evidence type="ECO:0000256" key="1">
    <source>
        <dbReference type="ARBA" id="ARBA00003701"/>
    </source>
</evidence>
<evidence type="ECO:0000256" key="10">
    <source>
        <dbReference type="ARBA" id="ARBA00022989"/>
    </source>
</evidence>
<feature type="transmembrane region" description="Helical" evidence="17">
    <location>
        <begin position="80"/>
        <end position="98"/>
    </location>
</feature>
<dbReference type="Pfam" id="PF01124">
    <property type="entry name" value="MAPEG"/>
    <property type="match status" value="1"/>
</dbReference>
<organism evidence="18 19">
    <name type="scientific">Patiria miniata</name>
    <name type="common">Bat star</name>
    <name type="synonym">Asterina miniata</name>
    <dbReference type="NCBI Taxonomy" id="46514"/>
    <lineage>
        <taxon>Eukaryota</taxon>
        <taxon>Metazoa</taxon>
        <taxon>Echinodermata</taxon>
        <taxon>Eleutherozoa</taxon>
        <taxon>Asterozoa</taxon>
        <taxon>Asteroidea</taxon>
        <taxon>Valvatacea</taxon>
        <taxon>Valvatida</taxon>
        <taxon>Asterinidae</taxon>
        <taxon>Patiria</taxon>
    </lineage>
</organism>
<evidence type="ECO:0000313" key="19">
    <source>
        <dbReference type="Proteomes" id="UP000887568"/>
    </source>
</evidence>
<comment type="function">
    <text evidence="1">Conjugation of reduced glutathione to a wide number of exogenous and endogenous hydrophobic electrophiles.</text>
</comment>
<dbReference type="EC" id="2.5.1.18" evidence="5"/>
<dbReference type="PANTHER" id="PTHR10689:SF6">
    <property type="entry name" value="MICROSOMAL GLUTATHIONE S-TRANSFERASE 1"/>
    <property type="match status" value="1"/>
</dbReference>
<dbReference type="PANTHER" id="PTHR10689">
    <property type="entry name" value="MICROSOMAL GLUTATHIONE S-TRANSFERASE 1"/>
    <property type="match status" value="1"/>
</dbReference>
<dbReference type="Gene3D" id="1.20.120.550">
    <property type="entry name" value="Membrane associated eicosanoid/glutathione metabolism-like domain"/>
    <property type="match status" value="1"/>
</dbReference>
<proteinExistence type="inferred from homology"/>
<evidence type="ECO:0000256" key="2">
    <source>
        <dbReference type="ARBA" id="ARBA00004294"/>
    </source>
</evidence>
<dbReference type="GeneID" id="119737838"/>
<evidence type="ECO:0000256" key="13">
    <source>
        <dbReference type="ARBA" id="ARBA00023136"/>
    </source>
</evidence>
<evidence type="ECO:0000256" key="8">
    <source>
        <dbReference type="ARBA" id="ARBA00022787"/>
    </source>
</evidence>
<dbReference type="GO" id="GO:0004364">
    <property type="term" value="F:glutathione transferase activity"/>
    <property type="evidence" value="ECO:0007669"/>
    <property type="project" value="UniProtKB-EC"/>
</dbReference>
<dbReference type="InterPro" id="IPR023352">
    <property type="entry name" value="MAPEG-like_dom_sf"/>
</dbReference>
<comment type="subcellular location">
    <subcellularLocation>
        <location evidence="3">Endoplasmic reticulum membrane</location>
        <topology evidence="3">Multi-pass membrane protein</topology>
    </subcellularLocation>
    <subcellularLocation>
        <location evidence="2">Mitochondrion outer membrane</location>
    </subcellularLocation>
</comment>
<dbReference type="FunFam" id="1.20.120.550:FF:000002">
    <property type="entry name" value="Microsomal glutathione S-transferase 1"/>
    <property type="match status" value="1"/>
</dbReference>
<dbReference type="OMA" id="FTFWVGV"/>